<evidence type="ECO:0000256" key="1">
    <source>
        <dbReference type="SAM" id="Coils"/>
    </source>
</evidence>
<organism evidence="3 4">
    <name type="scientific">Cupriavidus necator</name>
    <name type="common">Alcaligenes eutrophus</name>
    <name type="synonym">Ralstonia eutropha</name>
    <dbReference type="NCBI Taxonomy" id="106590"/>
    <lineage>
        <taxon>Bacteria</taxon>
        <taxon>Pseudomonadati</taxon>
        <taxon>Pseudomonadota</taxon>
        <taxon>Betaproteobacteria</taxon>
        <taxon>Burkholderiales</taxon>
        <taxon>Burkholderiaceae</taxon>
        <taxon>Cupriavidus</taxon>
    </lineage>
</organism>
<evidence type="ECO:0000256" key="2">
    <source>
        <dbReference type="SAM" id="Phobius"/>
    </source>
</evidence>
<name>A0A367PFS7_CUPNE</name>
<proteinExistence type="predicted"/>
<keyword evidence="2" id="KW-1133">Transmembrane helix</keyword>
<dbReference type="RefSeq" id="WP_114133411.1">
    <property type="nucleotide sequence ID" value="NZ_CP068434.1"/>
</dbReference>
<sequence length="217" mass="23690">MNAPNKPASSKRDRRVRWPWVVACIWQLLVSAMTILNSVGLSRLTEHSRASAQNAHVQALATRVDGLEKQAEAVKLQPTPVIRADLDATRQELDERLSRVEQAQTADDSASGLQALQARVGAIEDRLKRTAPAMAVVPRREAEPPKPTVPEPPFTVIGLELRGGERLVSVAARGAASVREVRLLREGDTMGAWRLQAIEAHGAVFRIDGLTLRIAIP</sequence>
<gene>
    <name evidence="3" type="ORF">DDK22_19755</name>
</gene>
<reference evidence="3 4" key="1">
    <citation type="submission" date="2018-04" db="EMBL/GenBank/DDBJ databases">
        <title>Cupriavidus necator CR12 genome sequencing and assembly.</title>
        <authorList>
            <person name="Ben Fekih I."/>
            <person name="Mazhar H.S."/>
            <person name="Bello S.K."/>
            <person name="Rensing C."/>
        </authorList>
    </citation>
    <scope>NUCLEOTIDE SEQUENCE [LARGE SCALE GENOMIC DNA]</scope>
    <source>
        <strain evidence="3 4">CR12</strain>
    </source>
</reference>
<accession>A0A367PFS7</accession>
<dbReference type="AlphaFoldDB" id="A0A367PFS7"/>
<keyword evidence="1" id="KW-0175">Coiled coil</keyword>
<evidence type="ECO:0000313" key="4">
    <source>
        <dbReference type="Proteomes" id="UP000253501"/>
    </source>
</evidence>
<evidence type="ECO:0000313" key="3">
    <source>
        <dbReference type="EMBL" id="RCJ06719.1"/>
    </source>
</evidence>
<keyword evidence="2" id="KW-0472">Membrane</keyword>
<comment type="caution">
    <text evidence="3">The sequence shown here is derived from an EMBL/GenBank/DDBJ whole genome shotgun (WGS) entry which is preliminary data.</text>
</comment>
<feature type="transmembrane region" description="Helical" evidence="2">
    <location>
        <begin position="20"/>
        <end position="39"/>
    </location>
</feature>
<feature type="coiled-coil region" evidence="1">
    <location>
        <begin position="57"/>
        <end position="106"/>
    </location>
</feature>
<protein>
    <submittedName>
        <fullName evidence="3">Uncharacterized protein</fullName>
    </submittedName>
</protein>
<dbReference type="Proteomes" id="UP000253501">
    <property type="component" value="Unassembled WGS sequence"/>
</dbReference>
<dbReference type="EMBL" id="QDHA01000045">
    <property type="protein sequence ID" value="RCJ06719.1"/>
    <property type="molecule type" value="Genomic_DNA"/>
</dbReference>
<keyword evidence="2" id="KW-0812">Transmembrane</keyword>